<evidence type="ECO:0000256" key="16">
    <source>
        <dbReference type="SAM" id="MobiDB-lite"/>
    </source>
</evidence>
<evidence type="ECO:0000256" key="9">
    <source>
        <dbReference type="ARBA" id="ARBA00022859"/>
    </source>
</evidence>
<keyword evidence="12" id="KW-0804">Transcription</keyword>
<evidence type="ECO:0000256" key="8">
    <source>
        <dbReference type="ARBA" id="ARBA00022833"/>
    </source>
</evidence>
<feature type="compositionally biased region" description="Polar residues" evidence="16">
    <location>
        <begin position="329"/>
        <end position="356"/>
    </location>
</feature>
<keyword evidence="7" id="KW-0863">Zinc-finger</keyword>
<reference evidence="20" key="1">
    <citation type="submission" date="2023-01" db="EMBL/GenBank/DDBJ databases">
        <title>Key to firefly adult light organ development and bioluminescence: homeobox transcription factors regulate luciferase expression and transportation to peroxisome.</title>
        <authorList>
            <person name="Fu X."/>
        </authorList>
    </citation>
    <scope>NUCLEOTIDE SEQUENCE [LARGE SCALE GENOMIC DNA]</scope>
</reference>
<dbReference type="PANTHER" id="PTHR12434">
    <property type="entry name" value="MEDIATOR OF RNA POLYMERASE II TRANSCRIPTION SUBUNIT 22"/>
    <property type="match status" value="1"/>
</dbReference>
<dbReference type="InterPro" id="IPR001254">
    <property type="entry name" value="Trypsin_dom"/>
</dbReference>
<dbReference type="PANTHER" id="PTHR12434:SF6">
    <property type="entry name" value="MEDIATOR OF RNA POLYMERASE II TRANSCRIPTION SUBUNIT 22"/>
    <property type="match status" value="1"/>
</dbReference>
<dbReference type="Proteomes" id="UP001353858">
    <property type="component" value="Unassembled WGS sequence"/>
</dbReference>
<keyword evidence="20" id="KW-1185">Reference proteome</keyword>
<evidence type="ECO:0000256" key="1">
    <source>
        <dbReference type="ARBA" id="ARBA00004123"/>
    </source>
</evidence>
<evidence type="ECO:0000256" key="11">
    <source>
        <dbReference type="ARBA" id="ARBA00023157"/>
    </source>
</evidence>
<dbReference type="Pfam" id="PF06179">
    <property type="entry name" value="Med22"/>
    <property type="match status" value="1"/>
</dbReference>
<organism evidence="19 20">
    <name type="scientific">Aquatica leii</name>
    <dbReference type="NCBI Taxonomy" id="1421715"/>
    <lineage>
        <taxon>Eukaryota</taxon>
        <taxon>Metazoa</taxon>
        <taxon>Ecdysozoa</taxon>
        <taxon>Arthropoda</taxon>
        <taxon>Hexapoda</taxon>
        <taxon>Insecta</taxon>
        <taxon>Pterygota</taxon>
        <taxon>Neoptera</taxon>
        <taxon>Endopterygota</taxon>
        <taxon>Coleoptera</taxon>
        <taxon>Polyphaga</taxon>
        <taxon>Elateriformia</taxon>
        <taxon>Elateroidea</taxon>
        <taxon>Lampyridae</taxon>
        <taxon>Luciolinae</taxon>
        <taxon>Aquatica</taxon>
    </lineage>
</organism>
<dbReference type="GO" id="GO:0003712">
    <property type="term" value="F:transcription coregulator activity"/>
    <property type="evidence" value="ECO:0007669"/>
    <property type="project" value="InterPro"/>
</dbReference>
<dbReference type="GO" id="GO:0004252">
    <property type="term" value="F:serine-type endopeptidase activity"/>
    <property type="evidence" value="ECO:0007669"/>
    <property type="project" value="InterPro"/>
</dbReference>
<dbReference type="PROSITE" id="PS51981">
    <property type="entry name" value="ZF_RZ"/>
    <property type="match status" value="1"/>
</dbReference>
<evidence type="ECO:0000259" key="18">
    <source>
        <dbReference type="PROSITE" id="PS51981"/>
    </source>
</evidence>
<dbReference type="InterPro" id="IPR018114">
    <property type="entry name" value="TRYPSIN_HIS"/>
</dbReference>
<gene>
    <name evidence="19" type="ORF">RN001_006775</name>
</gene>
<comment type="similarity">
    <text evidence="3">Belongs to the Mediator complex subunit 22 family.</text>
</comment>
<sequence>MEINRLLSDELSYELQIRGMATVGTVQEKRSALQRCFRHEKNGVPFPTSVADLDMCEESQICTDKISEISSELDDFNTANKANEYQRINSRIIHLSGRIRRLDSTRALRKSELMSEVMRLVDRLKQIYSLDSEENTITFDRKTNRNLSSVALLDEPELSLRERSHMRQSVTFDTPVGRLIDIESSTPTNSRGTPQNQFVSANDLTKDIIEAFSRLSSDSKSHNLSIRSNKWNISYDGESSLHSFLERVEEFCEARGDVTNNDDCITNIETTTKTTEKEAITKCPSVETAEFFQQFESIGSSIIENTDSQEFEDAETFLKDTNFEPAVNVENQTDSQQKSNTSIQSLNRNKEGNTSQEFEDSDDSVKDRYYEPHSSDASSDEDIVQENNIIPSSDVTENINENIVRVYKKGNIKTNELVKNVNFLFSALLQNPKQLSKQELTDLEREVKRFAFMVQLNQIRQSQYFSHFSSRREFLDAFEDIKTILFSIEKFTESLETSVVEKLDYLSKTFNVEVLKIELDEVIRAMNLPKGHWYQCPNGHLYTIGDCGGALSTSKCIDCSEGIGENLFAMYFQAFASVLCLAAILCSTPINALDARLVSGVVDGQYPYQVSLKTVSNANVCSGSIITRHWILTAAHCLDGIGAFQIMVGSVDYNSGTSYGVYGFRKHYFYNPIKLTYDAGLVRTIQRIIFSSTVKPIRPEIVHPLPGATGVTTGWQSTNQLQSISTKYIGYIECNQKLSTIVDISQMCTLRTNPGLCLSDSGAPFVINNAQVGIQSYTDSCPQTLPDVYANNFDSPRRKIMTTPRGLPQSKEALLKSYRTRLKDDVKSMLENFEEIVKLAKGEHDTQLSRMTQCEQDTYEMHVRAANIVRAGESLMKLVSDIKQYLILNDFPSVNEAITQNSKLFRTKQAECDQKLMSLRDDMAADLYDLEEEYYNSINK</sequence>
<evidence type="ECO:0000256" key="12">
    <source>
        <dbReference type="ARBA" id="ARBA00023163"/>
    </source>
</evidence>
<evidence type="ECO:0000256" key="2">
    <source>
        <dbReference type="ARBA" id="ARBA00004496"/>
    </source>
</evidence>
<dbReference type="PROSITE" id="PS00134">
    <property type="entry name" value="TRYPSIN_HIS"/>
    <property type="match status" value="1"/>
</dbReference>
<keyword evidence="13" id="KW-0539">Nucleus</keyword>
<dbReference type="InterPro" id="IPR046439">
    <property type="entry name" value="ZF_RZ_dom"/>
</dbReference>
<keyword evidence="6" id="KW-0479">Metal-binding</keyword>
<evidence type="ECO:0000259" key="17">
    <source>
        <dbReference type="PROSITE" id="PS50240"/>
    </source>
</evidence>
<evidence type="ECO:0000313" key="19">
    <source>
        <dbReference type="EMBL" id="KAK4883456.1"/>
    </source>
</evidence>
<dbReference type="Gene3D" id="2.40.10.10">
    <property type="entry name" value="Trypsin-like serine proteases"/>
    <property type="match status" value="2"/>
</dbReference>
<evidence type="ECO:0000256" key="4">
    <source>
        <dbReference type="ARBA" id="ARBA00019695"/>
    </source>
</evidence>
<dbReference type="SMART" id="SM00020">
    <property type="entry name" value="Tryp_SPc"/>
    <property type="match status" value="1"/>
</dbReference>
<name>A0AAN7SBM8_9COLE</name>
<dbReference type="GO" id="GO:0016592">
    <property type="term" value="C:mediator complex"/>
    <property type="evidence" value="ECO:0007669"/>
    <property type="project" value="InterPro"/>
</dbReference>
<dbReference type="EMBL" id="JARPUR010000002">
    <property type="protein sequence ID" value="KAK4883456.1"/>
    <property type="molecule type" value="Genomic_DNA"/>
</dbReference>
<dbReference type="InterPro" id="IPR009003">
    <property type="entry name" value="Peptidase_S1_PA"/>
</dbReference>
<comment type="caution">
    <text evidence="19">The sequence shown here is derived from an EMBL/GenBank/DDBJ whole genome shotgun (WGS) entry which is preliminary data.</text>
</comment>
<dbReference type="GO" id="GO:0006357">
    <property type="term" value="P:regulation of transcription by RNA polymerase II"/>
    <property type="evidence" value="ECO:0007669"/>
    <property type="project" value="InterPro"/>
</dbReference>
<feature type="region of interest" description="Disordered" evidence="16">
    <location>
        <begin position="328"/>
        <end position="385"/>
    </location>
</feature>
<protein>
    <recommendedName>
        <fullName evidence="4">Mediator of RNA polymerase II transcription subunit 22</fullName>
    </recommendedName>
    <alternativeName>
        <fullName evidence="15">Mediator complex subunit 22</fullName>
    </alternativeName>
</protein>
<dbReference type="PROSITE" id="PS50240">
    <property type="entry name" value="TRYPSIN_DOM"/>
    <property type="match status" value="1"/>
</dbReference>
<keyword evidence="5" id="KW-0963">Cytoplasm</keyword>
<dbReference type="GO" id="GO:0005737">
    <property type="term" value="C:cytoplasm"/>
    <property type="evidence" value="ECO:0007669"/>
    <property type="project" value="UniProtKB-SubCell"/>
</dbReference>
<evidence type="ECO:0000256" key="13">
    <source>
        <dbReference type="ARBA" id="ARBA00023242"/>
    </source>
</evidence>
<evidence type="ECO:0000256" key="3">
    <source>
        <dbReference type="ARBA" id="ARBA00005942"/>
    </source>
</evidence>
<keyword evidence="9" id="KW-0391">Immunity</keyword>
<evidence type="ECO:0000256" key="10">
    <source>
        <dbReference type="ARBA" id="ARBA00023015"/>
    </source>
</evidence>
<feature type="domain" description="Peptidase S1" evidence="17">
    <location>
        <begin position="597"/>
        <end position="827"/>
    </location>
</feature>
<dbReference type="GO" id="GO:0006508">
    <property type="term" value="P:proteolysis"/>
    <property type="evidence" value="ECO:0007669"/>
    <property type="project" value="InterPro"/>
</dbReference>
<keyword evidence="10" id="KW-0805">Transcription regulation</keyword>
<dbReference type="GO" id="GO:0008270">
    <property type="term" value="F:zinc ion binding"/>
    <property type="evidence" value="ECO:0007669"/>
    <property type="project" value="UniProtKB-KW"/>
</dbReference>
<comment type="subcellular location">
    <subcellularLocation>
        <location evidence="2">Cytoplasm</location>
    </subcellularLocation>
    <subcellularLocation>
        <location evidence="1">Nucleus</location>
    </subcellularLocation>
</comment>
<evidence type="ECO:0000256" key="6">
    <source>
        <dbReference type="ARBA" id="ARBA00022723"/>
    </source>
</evidence>
<dbReference type="Pfam" id="PF00089">
    <property type="entry name" value="Trypsin"/>
    <property type="match status" value="1"/>
</dbReference>
<dbReference type="InterPro" id="IPR043504">
    <property type="entry name" value="Peptidase_S1_PA_chymotrypsin"/>
</dbReference>
<feature type="compositionally biased region" description="Basic and acidic residues" evidence="16">
    <location>
        <begin position="363"/>
        <end position="374"/>
    </location>
</feature>
<keyword evidence="11" id="KW-1015">Disulfide bond</keyword>
<evidence type="ECO:0000256" key="15">
    <source>
        <dbReference type="ARBA" id="ARBA00031962"/>
    </source>
</evidence>
<feature type="domain" description="RZ-type" evidence="18">
    <location>
        <begin position="514"/>
        <end position="588"/>
    </location>
</feature>
<dbReference type="GO" id="GO:0002376">
    <property type="term" value="P:immune system process"/>
    <property type="evidence" value="ECO:0007669"/>
    <property type="project" value="UniProtKB-KW"/>
</dbReference>
<dbReference type="FunFam" id="2.40.10.10:FF:000068">
    <property type="entry name" value="transmembrane protease serine 2"/>
    <property type="match status" value="1"/>
</dbReference>
<evidence type="ECO:0000256" key="5">
    <source>
        <dbReference type="ARBA" id="ARBA00022490"/>
    </source>
</evidence>
<dbReference type="CDD" id="cd00190">
    <property type="entry name" value="Tryp_SPc"/>
    <property type="match status" value="1"/>
</dbReference>
<dbReference type="SUPFAM" id="SSF50494">
    <property type="entry name" value="Trypsin-like serine proteases"/>
    <property type="match status" value="1"/>
</dbReference>
<accession>A0AAN7SBM8</accession>
<evidence type="ECO:0000256" key="7">
    <source>
        <dbReference type="ARBA" id="ARBA00022771"/>
    </source>
</evidence>
<evidence type="ECO:0000313" key="20">
    <source>
        <dbReference type="Proteomes" id="UP001353858"/>
    </source>
</evidence>
<evidence type="ECO:0000256" key="14">
    <source>
        <dbReference type="ARBA" id="ARBA00025687"/>
    </source>
</evidence>
<comment type="function">
    <text evidence="14">Component of the Mediator complex, a coactivator involved in the regulated transcription of nearly all RNA polymerase II-dependent genes. Mediator functions as a bridge to convey information from gene-specific regulatory proteins to the basal RNA polymerase II transcription machinery. Mediator is recruited to promoters by direct interactions with regulatory proteins and serves as a scaffold for the assembly of a functional preinitiation complex with RNA polymerase II and the general transcription factors.</text>
</comment>
<dbReference type="AlphaFoldDB" id="A0AAN7SBM8"/>
<dbReference type="InterPro" id="IPR009332">
    <property type="entry name" value="Med22"/>
</dbReference>
<proteinExistence type="inferred from homology"/>
<keyword evidence="8" id="KW-0862">Zinc</keyword>
<dbReference type="Pfam" id="PF20173">
    <property type="entry name" value="ZnF_RZ-type"/>
    <property type="match status" value="1"/>
</dbReference>